<organism evidence="1 2">
    <name type="scientific">Delftia acidovorans</name>
    <name type="common">Pseudomonas acidovorans</name>
    <name type="synonym">Comamonas acidovorans</name>
    <dbReference type="NCBI Taxonomy" id="80866"/>
    <lineage>
        <taxon>Bacteria</taxon>
        <taxon>Pseudomonadati</taxon>
        <taxon>Pseudomonadota</taxon>
        <taxon>Betaproteobacteria</taxon>
        <taxon>Burkholderiales</taxon>
        <taxon>Comamonadaceae</taxon>
        <taxon>Delftia</taxon>
    </lineage>
</organism>
<dbReference type="Proteomes" id="UP001287445">
    <property type="component" value="Unassembled WGS sequence"/>
</dbReference>
<sequence>MTPTGIEAQVCEDIARRQQFGLHKYGTTVAQNPLELRQWLKHAYEEALDQAIYLRRAMAEIDAITGHDELADMVRAGKGAQA</sequence>
<evidence type="ECO:0000313" key="2">
    <source>
        <dbReference type="Proteomes" id="UP001287445"/>
    </source>
</evidence>
<comment type="caution">
    <text evidence="1">The sequence shown here is derived from an EMBL/GenBank/DDBJ whole genome shotgun (WGS) entry which is preliminary data.</text>
</comment>
<reference evidence="1" key="1">
    <citation type="submission" date="2023-11" db="EMBL/GenBank/DDBJ databases">
        <title>Identification and selenium tolerance of Delftia acidovorans R3-25.</title>
        <authorList>
            <person name="Zhang S."/>
            <person name="Liu Y."/>
            <person name="Guo Y."/>
        </authorList>
    </citation>
    <scope>NUCLEOTIDE SEQUENCE</scope>
    <source>
        <strain evidence="1">R3-25</strain>
    </source>
</reference>
<accession>A0AAJ2R8U8</accession>
<dbReference type="GeneID" id="24113743"/>
<proteinExistence type="predicted"/>
<dbReference type="RefSeq" id="WP_012203860.1">
    <property type="nucleotide sequence ID" value="NZ_CP065695.1"/>
</dbReference>
<name>A0AAJ2R8U8_DELAC</name>
<dbReference type="AlphaFoldDB" id="A0AAJ2R8U8"/>
<protein>
    <submittedName>
        <fullName evidence="1">Uncharacterized protein</fullName>
    </submittedName>
</protein>
<evidence type="ECO:0000313" key="1">
    <source>
        <dbReference type="EMBL" id="MDX4957247.1"/>
    </source>
</evidence>
<gene>
    <name evidence="1" type="ORF">SGN30_27840</name>
</gene>
<dbReference type="EMBL" id="JAWWMZ010000016">
    <property type="protein sequence ID" value="MDX4957247.1"/>
    <property type="molecule type" value="Genomic_DNA"/>
</dbReference>